<reference evidence="1" key="1">
    <citation type="submission" date="2022-04" db="EMBL/GenBank/DDBJ databases">
        <title>Jade perch genome.</title>
        <authorList>
            <person name="Chao B."/>
        </authorList>
    </citation>
    <scope>NUCLEOTIDE SEQUENCE</scope>
    <source>
        <strain evidence="1">CB-2022</strain>
    </source>
</reference>
<feature type="non-terminal residue" evidence="1">
    <location>
        <position position="248"/>
    </location>
</feature>
<accession>A0ACB8VTR1</accession>
<sequence length="248" mass="28362">MVSSQSTFSFKITLNEKPATRLRILSNVASLFDLLGFMAPFLLLGKKILQKMCQKGVGWDEPLPEELKPQWESWLNDLQNLQSIRIPRCFIPEDLAKVQRVELHHFSDASSYGYGQCTYIRVVTEDKVHCSLVMSKARVAPSKVVAKARADSRSSFLSIKHSLKFFLTGSTGLPNFPEFVGTIMIDDIQTGYCNISKKKIEPKQDWMKEFLENNPQQLEYYTQQCFEIGPNFFKDRMSSVKQSLNQTG</sequence>
<dbReference type="Proteomes" id="UP000831701">
    <property type="component" value="Chromosome 18"/>
</dbReference>
<proteinExistence type="predicted"/>
<organism evidence="1 2">
    <name type="scientific">Scortum barcoo</name>
    <name type="common">barcoo grunter</name>
    <dbReference type="NCBI Taxonomy" id="214431"/>
    <lineage>
        <taxon>Eukaryota</taxon>
        <taxon>Metazoa</taxon>
        <taxon>Chordata</taxon>
        <taxon>Craniata</taxon>
        <taxon>Vertebrata</taxon>
        <taxon>Euteleostomi</taxon>
        <taxon>Actinopterygii</taxon>
        <taxon>Neopterygii</taxon>
        <taxon>Teleostei</taxon>
        <taxon>Neoteleostei</taxon>
        <taxon>Acanthomorphata</taxon>
        <taxon>Eupercaria</taxon>
        <taxon>Centrarchiformes</taxon>
        <taxon>Terapontoidei</taxon>
        <taxon>Terapontidae</taxon>
        <taxon>Scortum</taxon>
    </lineage>
</organism>
<evidence type="ECO:0000313" key="2">
    <source>
        <dbReference type="Proteomes" id="UP000831701"/>
    </source>
</evidence>
<name>A0ACB8VTR1_9TELE</name>
<keyword evidence="2" id="KW-1185">Reference proteome</keyword>
<evidence type="ECO:0000313" key="1">
    <source>
        <dbReference type="EMBL" id="KAI3358855.1"/>
    </source>
</evidence>
<protein>
    <submittedName>
        <fullName evidence="1">Uncharacterized protein</fullName>
    </submittedName>
</protein>
<gene>
    <name evidence="1" type="ORF">L3Q82_015247</name>
</gene>
<dbReference type="EMBL" id="CM041548">
    <property type="protein sequence ID" value="KAI3358855.1"/>
    <property type="molecule type" value="Genomic_DNA"/>
</dbReference>
<comment type="caution">
    <text evidence="1">The sequence shown here is derived from an EMBL/GenBank/DDBJ whole genome shotgun (WGS) entry which is preliminary data.</text>
</comment>